<name>A0AAN7TGJ8_9PEZI</name>
<feature type="compositionally biased region" description="Basic residues" evidence="1">
    <location>
        <begin position="99"/>
        <end position="109"/>
    </location>
</feature>
<sequence length="129" mass="13623">MVYDYKIAQDALSVQDKNRILAVYLNCDNSALNGIVDWQAASTAFGSASVESFKKMIGLKKIQAKDTGDGATPGPAKTPGGRKRKTKGDGDDEAETPKKRGGVGSKKKKGAEPAKTGKSTPVQSRVCCM</sequence>
<dbReference type="AlphaFoldDB" id="A0AAN7TGJ8"/>
<evidence type="ECO:0000256" key="1">
    <source>
        <dbReference type="SAM" id="MobiDB-lite"/>
    </source>
</evidence>
<reference evidence="2" key="1">
    <citation type="submission" date="2023-08" db="EMBL/GenBank/DDBJ databases">
        <title>Black Yeasts Isolated from many extreme environments.</title>
        <authorList>
            <person name="Coleine C."/>
            <person name="Stajich J.E."/>
            <person name="Selbmann L."/>
        </authorList>
    </citation>
    <scope>NUCLEOTIDE SEQUENCE</scope>
    <source>
        <strain evidence="2">CCFEE 5401</strain>
    </source>
</reference>
<feature type="compositionally biased region" description="Low complexity" evidence="1">
    <location>
        <begin position="69"/>
        <end position="79"/>
    </location>
</feature>
<feature type="region of interest" description="Disordered" evidence="1">
    <location>
        <begin position="64"/>
        <end position="129"/>
    </location>
</feature>
<organism evidence="2 3">
    <name type="scientific">Meristemomyces frigidus</name>
    <dbReference type="NCBI Taxonomy" id="1508187"/>
    <lineage>
        <taxon>Eukaryota</taxon>
        <taxon>Fungi</taxon>
        <taxon>Dikarya</taxon>
        <taxon>Ascomycota</taxon>
        <taxon>Pezizomycotina</taxon>
        <taxon>Dothideomycetes</taxon>
        <taxon>Dothideomycetidae</taxon>
        <taxon>Mycosphaerellales</taxon>
        <taxon>Teratosphaeriaceae</taxon>
        <taxon>Meristemomyces</taxon>
    </lineage>
</organism>
<dbReference type="EMBL" id="JAVRRL010000010">
    <property type="protein sequence ID" value="KAK5115904.1"/>
    <property type="molecule type" value="Genomic_DNA"/>
</dbReference>
<evidence type="ECO:0000313" key="3">
    <source>
        <dbReference type="Proteomes" id="UP001310890"/>
    </source>
</evidence>
<accession>A0AAN7TGJ8</accession>
<dbReference type="Proteomes" id="UP001310890">
    <property type="component" value="Unassembled WGS sequence"/>
</dbReference>
<comment type="caution">
    <text evidence="2">The sequence shown here is derived from an EMBL/GenBank/DDBJ whole genome shotgun (WGS) entry which is preliminary data.</text>
</comment>
<proteinExistence type="predicted"/>
<gene>
    <name evidence="2" type="ORF">LTR62_000360</name>
</gene>
<evidence type="ECO:0000313" key="2">
    <source>
        <dbReference type="EMBL" id="KAK5115904.1"/>
    </source>
</evidence>
<protein>
    <submittedName>
        <fullName evidence="2">Uncharacterized protein</fullName>
    </submittedName>
</protein>